<dbReference type="InterPro" id="IPR013105">
    <property type="entry name" value="TPR_2"/>
</dbReference>
<gene>
    <name evidence="6" type="ORF">D0433_03920</name>
</gene>
<keyword evidence="4" id="KW-0472">Membrane</keyword>
<dbReference type="Proteomes" id="UP000266389">
    <property type="component" value="Unassembled WGS sequence"/>
</dbReference>
<evidence type="ECO:0000313" key="7">
    <source>
        <dbReference type="Proteomes" id="UP000266389"/>
    </source>
</evidence>
<evidence type="ECO:0000256" key="4">
    <source>
        <dbReference type="SAM" id="Phobius"/>
    </source>
</evidence>
<sequence length="312" mass="33705">MSNTTSPVRSSCPHCGVTVLPDAQVCPHCGSDLNFSLAADSDAASESVPTETSPTLRSAVRAQQLILLSCALFFLVLLATFGYQGMTAKVAFKKSGAAGEGAKPIVDAAETAPAPPSSSRPSSPVLVDTATLNRLEALHQRFLTETDSAQKVTLALALSKEYIDLQQLDRAGFYVKSAAMLAGAKVPQLWLRAANLYDDAEDYVTAKTLYETYLSIEPKNVDARVDYAIVLLKLGERGNPALSQQAVTEMRRAVEDGPQHQKAHVNLGILYMQIGKVAEAHQLWQRAIELDAQSEAGRKARELIDRFPLPKP</sequence>
<dbReference type="Pfam" id="PF13181">
    <property type="entry name" value="TPR_8"/>
    <property type="match status" value="1"/>
</dbReference>
<dbReference type="EMBL" id="PHFL01000026">
    <property type="protein sequence ID" value="RFM24768.1"/>
    <property type="molecule type" value="Genomic_DNA"/>
</dbReference>
<keyword evidence="4" id="KW-1133">Transmembrane helix</keyword>
<dbReference type="AlphaFoldDB" id="A0A395M3H0"/>
<feature type="transmembrane region" description="Helical" evidence="4">
    <location>
        <begin position="65"/>
        <end position="83"/>
    </location>
</feature>
<dbReference type="InterPro" id="IPR011990">
    <property type="entry name" value="TPR-like_helical_dom_sf"/>
</dbReference>
<evidence type="ECO:0000256" key="3">
    <source>
        <dbReference type="PROSITE-ProRule" id="PRU00339"/>
    </source>
</evidence>
<keyword evidence="2 3" id="KW-0802">TPR repeat</keyword>
<dbReference type="Pfam" id="PF07719">
    <property type="entry name" value="TPR_2"/>
    <property type="match status" value="1"/>
</dbReference>
<comment type="caution">
    <text evidence="6">The sequence shown here is derived from an EMBL/GenBank/DDBJ whole genome shotgun (WGS) entry which is preliminary data.</text>
</comment>
<proteinExistence type="predicted"/>
<evidence type="ECO:0000259" key="5">
    <source>
        <dbReference type="Pfam" id="PF13240"/>
    </source>
</evidence>
<feature type="repeat" description="TPR" evidence="3">
    <location>
        <begin position="187"/>
        <end position="220"/>
    </location>
</feature>
<feature type="repeat" description="TPR" evidence="3">
    <location>
        <begin position="261"/>
        <end position="294"/>
    </location>
</feature>
<dbReference type="SMART" id="SM00028">
    <property type="entry name" value="TPR"/>
    <property type="match status" value="2"/>
</dbReference>
<organism evidence="6 7">
    <name type="scientific">Candidatus Thermochlorobacter aerophilus</name>
    <dbReference type="NCBI Taxonomy" id="1868324"/>
    <lineage>
        <taxon>Bacteria</taxon>
        <taxon>Pseudomonadati</taxon>
        <taxon>Chlorobiota</taxon>
        <taxon>Chlorobiia</taxon>
        <taxon>Chlorobiales</taxon>
        <taxon>Candidatus Thermochlorobacteriaceae</taxon>
        <taxon>Candidatus Thermochlorobacter</taxon>
    </lineage>
</organism>
<keyword evidence="1" id="KW-0677">Repeat</keyword>
<dbReference type="InterPro" id="IPR026870">
    <property type="entry name" value="Zinc_ribbon_dom"/>
</dbReference>
<feature type="domain" description="Zinc-ribbon" evidence="5">
    <location>
        <begin position="12"/>
        <end position="33"/>
    </location>
</feature>
<evidence type="ECO:0000256" key="1">
    <source>
        <dbReference type="ARBA" id="ARBA00022737"/>
    </source>
</evidence>
<dbReference type="PROSITE" id="PS50005">
    <property type="entry name" value="TPR"/>
    <property type="match status" value="2"/>
</dbReference>
<evidence type="ECO:0000313" key="6">
    <source>
        <dbReference type="EMBL" id="RFM24768.1"/>
    </source>
</evidence>
<evidence type="ECO:0000256" key="2">
    <source>
        <dbReference type="ARBA" id="ARBA00022803"/>
    </source>
</evidence>
<dbReference type="Gene3D" id="1.25.40.10">
    <property type="entry name" value="Tetratricopeptide repeat domain"/>
    <property type="match status" value="2"/>
</dbReference>
<dbReference type="SUPFAM" id="SSF48452">
    <property type="entry name" value="TPR-like"/>
    <property type="match status" value="1"/>
</dbReference>
<reference evidence="6 7" key="1">
    <citation type="journal article" date="2011" name="ISME J.">
        <title>Community ecology of hot spring cyanobacterial mats: predominant populations and their functional potential.</title>
        <authorList>
            <person name="Klatt C.G."/>
            <person name="Wood J.M."/>
            <person name="Rusch D.B."/>
            <person name="Bateson M.M."/>
            <person name="Hamamura N."/>
            <person name="Heidelberg J.F."/>
            <person name="Grossman A.R."/>
            <person name="Bhaya D."/>
            <person name="Cohan F.M."/>
            <person name="Kuhl M."/>
            <person name="Bryant D.A."/>
            <person name="Ward D.M."/>
        </authorList>
    </citation>
    <scope>NUCLEOTIDE SEQUENCE [LARGE SCALE GENOMIC DNA]</scope>
    <source>
        <strain evidence="6">OS</strain>
    </source>
</reference>
<keyword evidence="4" id="KW-0812">Transmembrane</keyword>
<protein>
    <submittedName>
        <fullName evidence="6">Tetratricopeptide repeat protein</fullName>
    </submittedName>
</protein>
<dbReference type="Pfam" id="PF13240">
    <property type="entry name" value="Zn_Ribbon_1"/>
    <property type="match status" value="1"/>
</dbReference>
<name>A0A395M3H0_9BACT</name>
<accession>A0A395M3H0</accession>
<dbReference type="InterPro" id="IPR019734">
    <property type="entry name" value="TPR_rpt"/>
</dbReference>